<sequence>MRNLPVTKRVLSAICTVLFLPLLLNICKPVPAHGALLAPEVEFLGSEKIKSSKETIGFVVKANPGTLDPAKTVILLDGAEVNSIWDQTTKVVRWTPSVPLQSRNYTATLKLTNTDGSVYGFDASFTILPGFEFTGSLPWPNPCRETTINFRYTMTSVPENIWIRIYDLSENLILKRELTPGDGIQEFAWDKCFESGEIVPYGSYYYVLEATNYDGTSTRTTGRFTLLPR</sequence>
<organism evidence="1 2">
    <name type="scientific">Candidatus Wallbacteria bacterium HGW-Wallbacteria-1</name>
    <dbReference type="NCBI Taxonomy" id="2013854"/>
    <lineage>
        <taxon>Bacteria</taxon>
        <taxon>Candidatus Walliibacteriota</taxon>
    </lineage>
</organism>
<protein>
    <recommendedName>
        <fullName evidence="3">FlgD Ig-like domain-containing protein</fullName>
    </recommendedName>
</protein>
<dbReference type="EMBL" id="PGXC01000001">
    <property type="protein sequence ID" value="PKK92094.1"/>
    <property type="molecule type" value="Genomic_DNA"/>
</dbReference>
<name>A0A2N1PUS9_9BACT</name>
<dbReference type="Gene3D" id="2.60.40.4070">
    <property type="match status" value="1"/>
</dbReference>
<evidence type="ECO:0000313" key="2">
    <source>
        <dbReference type="Proteomes" id="UP000233256"/>
    </source>
</evidence>
<reference evidence="1 2" key="1">
    <citation type="journal article" date="2017" name="ISME J.">
        <title>Potential for microbial H2 and metal transformations associated with novel bacteria and archaea in deep terrestrial subsurface sediments.</title>
        <authorList>
            <person name="Hernsdorf A.W."/>
            <person name="Amano Y."/>
            <person name="Miyakawa K."/>
            <person name="Ise K."/>
            <person name="Suzuki Y."/>
            <person name="Anantharaman K."/>
            <person name="Probst A."/>
            <person name="Burstein D."/>
            <person name="Thomas B.C."/>
            <person name="Banfield J.F."/>
        </authorList>
    </citation>
    <scope>NUCLEOTIDE SEQUENCE [LARGE SCALE GENOMIC DNA]</scope>
    <source>
        <strain evidence="1">HGW-Wallbacteria-1</strain>
    </source>
</reference>
<evidence type="ECO:0000313" key="1">
    <source>
        <dbReference type="EMBL" id="PKK92094.1"/>
    </source>
</evidence>
<dbReference type="AlphaFoldDB" id="A0A2N1PUS9"/>
<comment type="caution">
    <text evidence="1">The sequence shown here is derived from an EMBL/GenBank/DDBJ whole genome shotgun (WGS) entry which is preliminary data.</text>
</comment>
<dbReference type="Proteomes" id="UP000233256">
    <property type="component" value="Unassembled WGS sequence"/>
</dbReference>
<gene>
    <name evidence="1" type="ORF">CVV64_01360</name>
</gene>
<evidence type="ECO:0008006" key="3">
    <source>
        <dbReference type="Google" id="ProtNLM"/>
    </source>
</evidence>
<proteinExistence type="predicted"/>
<accession>A0A2N1PUS9</accession>